<evidence type="ECO:0000256" key="5">
    <source>
        <dbReference type="SAM" id="MobiDB-lite"/>
    </source>
</evidence>
<dbReference type="InterPro" id="IPR042216">
    <property type="entry name" value="MitoNEET_CISD"/>
</dbReference>
<name>A0ABZ1F7D1_9ACTN</name>
<dbReference type="RefSeq" id="WP_326701951.1">
    <property type="nucleotide sequence ID" value="NZ_CP109083.1"/>
</dbReference>
<evidence type="ECO:0000256" key="3">
    <source>
        <dbReference type="ARBA" id="ARBA00023004"/>
    </source>
</evidence>
<evidence type="ECO:0000256" key="1">
    <source>
        <dbReference type="ARBA" id="ARBA00022714"/>
    </source>
</evidence>
<dbReference type="Gene3D" id="3.40.5.90">
    <property type="entry name" value="CDGSH iron-sulfur domain, mitoNEET-type"/>
    <property type="match status" value="1"/>
</dbReference>
<evidence type="ECO:0000259" key="6">
    <source>
        <dbReference type="SMART" id="SM00704"/>
    </source>
</evidence>
<sequence length="97" mass="10271">MPSSPERSARPARVTLGADGPLLVEGPVELVGDDGTLYTSRRFAAAICTCRKTRTYPWCDTSHRRRVKPEAEPADGGTPRPGTSSRAEATDATDGAA</sequence>
<dbReference type="EMBL" id="CP109083">
    <property type="protein sequence ID" value="WSB12135.1"/>
    <property type="molecule type" value="Genomic_DNA"/>
</dbReference>
<dbReference type="InterPro" id="IPR018967">
    <property type="entry name" value="FeS-contain_CDGSH-typ"/>
</dbReference>
<evidence type="ECO:0000256" key="4">
    <source>
        <dbReference type="ARBA" id="ARBA00023014"/>
    </source>
</evidence>
<organism evidence="7 8">
    <name type="scientific">Streptomyces cyaneofuscatus</name>
    <dbReference type="NCBI Taxonomy" id="66883"/>
    <lineage>
        <taxon>Bacteria</taxon>
        <taxon>Bacillati</taxon>
        <taxon>Actinomycetota</taxon>
        <taxon>Actinomycetes</taxon>
        <taxon>Kitasatosporales</taxon>
        <taxon>Streptomycetaceae</taxon>
        <taxon>Streptomyces</taxon>
    </lineage>
</organism>
<evidence type="ECO:0000313" key="7">
    <source>
        <dbReference type="EMBL" id="WSB12135.1"/>
    </source>
</evidence>
<reference evidence="7 8" key="1">
    <citation type="submission" date="2022-10" db="EMBL/GenBank/DDBJ databases">
        <title>The complete genomes of actinobacterial strains from the NBC collection.</title>
        <authorList>
            <person name="Joergensen T.S."/>
            <person name="Alvarez Arevalo M."/>
            <person name="Sterndorff E.B."/>
            <person name="Faurdal D."/>
            <person name="Vuksanovic O."/>
            <person name="Mourched A.-S."/>
            <person name="Charusanti P."/>
            <person name="Shaw S."/>
            <person name="Blin K."/>
            <person name="Weber T."/>
        </authorList>
    </citation>
    <scope>NUCLEOTIDE SEQUENCE [LARGE SCALE GENOMIC DNA]</scope>
    <source>
        <strain evidence="7 8">NBC 01792</strain>
    </source>
</reference>
<keyword evidence="2" id="KW-0479">Metal-binding</keyword>
<gene>
    <name evidence="7" type="ORF">OG849_35115</name>
</gene>
<feature type="region of interest" description="Disordered" evidence="5">
    <location>
        <begin position="62"/>
        <end position="97"/>
    </location>
</feature>
<evidence type="ECO:0000313" key="8">
    <source>
        <dbReference type="Proteomes" id="UP001356428"/>
    </source>
</evidence>
<evidence type="ECO:0000256" key="2">
    <source>
        <dbReference type="ARBA" id="ARBA00022723"/>
    </source>
</evidence>
<dbReference type="Proteomes" id="UP001356428">
    <property type="component" value="Chromosome"/>
</dbReference>
<accession>A0ABZ1F7D1</accession>
<proteinExistence type="predicted"/>
<keyword evidence="3" id="KW-0408">Iron</keyword>
<dbReference type="Pfam" id="PF09360">
    <property type="entry name" value="zf-CDGSH"/>
    <property type="match status" value="1"/>
</dbReference>
<feature type="domain" description="Iron-binding zinc finger CDGSH type" evidence="6">
    <location>
        <begin position="25"/>
        <end position="69"/>
    </location>
</feature>
<protein>
    <submittedName>
        <fullName evidence="7">CDGSH iron-sulfur domain-containing protein</fullName>
    </submittedName>
</protein>
<keyword evidence="8" id="KW-1185">Reference proteome</keyword>
<dbReference type="SMART" id="SM00704">
    <property type="entry name" value="ZnF_CDGSH"/>
    <property type="match status" value="1"/>
</dbReference>
<keyword evidence="1" id="KW-0001">2Fe-2S</keyword>
<keyword evidence="4" id="KW-0411">Iron-sulfur</keyword>